<feature type="region of interest" description="Disordered" evidence="1">
    <location>
        <begin position="95"/>
        <end position="129"/>
    </location>
</feature>
<feature type="compositionally biased region" description="Basic and acidic residues" evidence="1">
    <location>
        <begin position="95"/>
        <end position="116"/>
    </location>
</feature>
<evidence type="ECO:0000313" key="2">
    <source>
        <dbReference type="EMBL" id="HCT57983.1"/>
    </source>
</evidence>
<proteinExistence type="predicted"/>
<dbReference type="AlphaFoldDB" id="A0A3D4VA27"/>
<gene>
    <name evidence="2" type="ORF">DGD08_12335</name>
</gene>
<name>A0A3D4VA27_9BACT</name>
<comment type="caution">
    <text evidence="2">The sequence shown here is derived from an EMBL/GenBank/DDBJ whole genome shotgun (WGS) entry which is preliminary data.</text>
</comment>
<evidence type="ECO:0000313" key="3">
    <source>
        <dbReference type="Proteomes" id="UP000264071"/>
    </source>
</evidence>
<evidence type="ECO:0000256" key="1">
    <source>
        <dbReference type="SAM" id="MobiDB-lite"/>
    </source>
</evidence>
<protein>
    <submittedName>
        <fullName evidence="2">Uncharacterized protein</fullName>
    </submittedName>
</protein>
<sequence>MPAKKSRTSFVRATASSTIGDALGAAGTATDTSQRAPVMVKARRPDDLMVADIWLYNLRIVTGANPSLTRRDASRPATIVLQLPPQSFGEEALLERTSPEVKSDDAEHFPDSDGKNSYEASDQTAPPVGATRMRISGPSRLAFTMPAGVTSIPFTLEAILDACRTWPARRAVTAQPAGDGYVVGTPSTATPRAATRNADLQFLKGVVKSGAFIEMHRTFTDALEDLQVAGAARAIETAGAALAKTIVTTMEGTDDLAGERLVAQRVGAAVDAIIQKYPALGRDAGTRALVEAGIGYHASVGLVDVADQLTFQPDKRIPFAPALFSPFRPTREVTAIEMPYRLVLSPVGDTTWQHRSKAVAREGRHELWHTRLDSANTLGGADGKTDVRAIWSEDYGRPDLAELANTLHPFRMSLDPLDRDLLVRLTAGYQEERDGGAAYTPLPVVSRRLILSSLGGLLDAAGNWALRPADIDLQQWQHRMSLGRDHYVRVVYAGYLMPFGHAASLIKVTERKFEPANSSTPLQQRVARLRQRFFIVVREPVKTFNGARHVNHGHAFPFTSIELLTKVTPTLLAPDDVSCRVNEAGSFLYQIGAVTEGLAYREAFWPMSGQGGQNFKFNIAATDRDGHRTTFALPLMFVAGRANTMTAKKGSQTAKCIDTIRAGYNAEGDLRRQADIGGESICFAPPGENMAGDPRLPTDTLRFAAGEVTPHSSTQLNVYPEVKNAYVALRPVQRILGRDDAKVHVAYDPIYTTEGFGPNNKGEVFLVLTSQNPSWNVSFGPSASASRTDAVGAVASPSMKITGLSRRIGLASDLASVQNNTFRPASFFNDARILGGILLADIITEPPDGVTGQNAPKFTARDLPASGGTPARTEARYDWKTVMGKSDALGILMPRADGSPSQFIMSAVTTAFVGQPGKASSVIDATMTNFSVNMFGFVILRFDSLRYSTTDGRKPDITVAMHPSKAVMFGGPLNFVNKLRELLPSDGFSDPSAITVTPSGISAGYALTVPHVEVGAFALSGLSIGAEFQLPFDNEPMSAAFSFGRREDPFSLTVSLLGGGGFLVIGIGTDGVREIEAALEAQARLSIDLGVASGSVEISLGIYFHWLTAASGEGAVELSGYVRLHGEFSVMAIVSMSITFNLQLGITKRGDDLVVFGEASVTVEIEVLVFSGEVTVRCRREFTSPEADPTFAQLITGLPTWESYCLAFAAE</sequence>
<reference evidence="2 3" key="1">
    <citation type="journal article" date="2018" name="Nat. Biotechnol.">
        <title>A standardized bacterial taxonomy based on genome phylogeny substantially revises the tree of life.</title>
        <authorList>
            <person name="Parks D.H."/>
            <person name="Chuvochina M."/>
            <person name="Waite D.W."/>
            <person name="Rinke C."/>
            <person name="Skarshewski A."/>
            <person name="Chaumeil P.A."/>
            <person name="Hugenholtz P."/>
        </authorList>
    </citation>
    <scope>NUCLEOTIDE SEQUENCE [LARGE SCALE GENOMIC DNA]</scope>
    <source>
        <strain evidence="2">UBA8844</strain>
    </source>
</reference>
<organism evidence="2 3">
    <name type="scientific">Gemmatimonas aurantiaca</name>
    <dbReference type="NCBI Taxonomy" id="173480"/>
    <lineage>
        <taxon>Bacteria</taxon>
        <taxon>Pseudomonadati</taxon>
        <taxon>Gemmatimonadota</taxon>
        <taxon>Gemmatimonadia</taxon>
        <taxon>Gemmatimonadales</taxon>
        <taxon>Gemmatimonadaceae</taxon>
        <taxon>Gemmatimonas</taxon>
    </lineage>
</organism>
<dbReference type="OMA" id="TELWHTR"/>
<accession>A0A3D4VA27</accession>
<dbReference type="EMBL" id="DPIY01000010">
    <property type="protein sequence ID" value="HCT57983.1"/>
    <property type="molecule type" value="Genomic_DNA"/>
</dbReference>
<dbReference type="Proteomes" id="UP000264071">
    <property type="component" value="Unassembled WGS sequence"/>
</dbReference>